<accession>A0A5B7X602</accession>
<dbReference type="OrthoDB" id="1425482at2"/>
<organism evidence="2 3">
    <name type="scientific">Antarcticibacterium flavum</name>
    <dbReference type="NCBI Taxonomy" id="2058175"/>
    <lineage>
        <taxon>Bacteria</taxon>
        <taxon>Pseudomonadati</taxon>
        <taxon>Bacteroidota</taxon>
        <taxon>Flavobacteriia</taxon>
        <taxon>Flavobacteriales</taxon>
        <taxon>Flavobacteriaceae</taxon>
        <taxon>Antarcticibacterium</taxon>
    </lineage>
</organism>
<reference evidence="2 3" key="1">
    <citation type="submission" date="2019-06" db="EMBL/GenBank/DDBJ databases">
        <title>Complete genome sequence of Antarcticibacterium flavum KCTC 52984T from an Antarctic marine sediment.</title>
        <authorList>
            <person name="Lee Y.M."/>
            <person name="Shin S.C."/>
        </authorList>
    </citation>
    <scope>NUCLEOTIDE SEQUENCE [LARGE SCALE GENOMIC DNA]</scope>
    <source>
        <strain evidence="2 3">KCTC 52984</strain>
    </source>
</reference>
<evidence type="ECO:0000256" key="1">
    <source>
        <dbReference type="SAM" id="Phobius"/>
    </source>
</evidence>
<proteinExistence type="predicted"/>
<feature type="transmembrane region" description="Helical" evidence="1">
    <location>
        <begin position="203"/>
        <end position="223"/>
    </location>
</feature>
<gene>
    <name evidence="2" type="ORF">FHG64_16290</name>
</gene>
<dbReference type="Proteomes" id="UP000309016">
    <property type="component" value="Chromosome"/>
</dbReference>
<evidence type="ECO:0000313" key="2">
    <source>
        <dbReference type="EMBL" id="QCY70827.1"/>
    </source>
</evidence>
<sequence length="241" mass="28774">MMMKLRPTHIPDKILEARRKRIPEEVLLAQVREIFEKQAGLDMEITNRLQDGDGNDSNDFDLDKLESHRIFHLSDIEKTCIEYRLRFLNSAYFKAKMPYEAISRIKELEKQHHTTLRGFRIMAPATLFKLENADDPLLFAPIGNDYYYLIHSWGKDLHPFRKLLMWPFRQLENFMFFLLLLSLFLTFLVPQGMFSPQQTTTEFFIIFFFMFKWVTALAIFYGFKFGKNFSSAIWQSKYYNA</sequence>
<feature type="transmembrane region" description="Helical" evidence="1">
    <location>
        <begin position="171"/>
        <end position="191"/>
    </location>
</feature>
<keyword evidence="1" id="KW-0472">Membrane</keyword>
<keyword evidence="1" id="KW-0812">Transmembrane</keyword>
<name>A0A5B7X602_9FLAO</name>
<keyword evidence="1" id="KW-1133">Transmembrane helix</keyword>
<dbReference type="RefSeq" id="WP_139067385.1">
    <property type="nucleotide sequence ID" value="NZ_CP040812.1"/>
</dbReference>
<dbReference type="EMBL" id="CP040812">
    <property type="protein sequence ID" value="QCY70827.1"/>
    <property type="molecule type" value="Genomic_DNA"/>
</dbReference>
<dbReference type="KEGG" id="afla:FHG64_16290"/>
<keyword evidence="3" id="KW-1185">Reference proteome</keyword>
<dbReference type="AlphaFoldDB" id="A0A5B7X602"/>
<evidence type="ECO:0000313" key="3">
    <source>
        <dbReference type="Proteomes" id="UP000309016"/>
    </source>
</evidence>
<protein>
    <submittedName>
        <fullName evidence="2">Uncharacterized protein</fullName>
    </submittedName>
</protein>